<keyword evidence="2" id="KW-1185">Reference proteome</keyword>
<dbReference type="EMBL" id="CVRI01000075">
    <property type="protein sequence ID" value="CRL08695.1"/>
    <property type="molecule type" value="Genomic_DNA"/>
</dbReference>
<gene>
    <name evidence="1" type="ORF">CLUMA_CG021634</name>
</gene>
<protein>
    <submittedName>
        <fullName evidence="1">CLUMA_CG021634, isoform A</fullName>
    </submittedName>
</protein>
<sequence>MNIYCRQTQPGRKHRKIISGFEIEAQEELLNCQRQTRRPGQDNKQVVIKCVWESGQDKLKLLAVQDFPQLRLQ</sequence>
<dbReference type="Proteomes" id="UP000183832">
    <property type="component" value="Unassembled WGS sequence"/>
</dbReference>
<evidence type="ECO:0000313" key="1">
    <source>
        <dbReference type="EMBL" id="CRL08695.1"/>
    </source>
</evidence>
<proteinExistence type="predicted"/>
<evidence type="ECO:0000313" key="2">
    <source>
        <dbReference type="Proteomes" id="UP000183832"/>
    </source>
</evidence>
<organism evidence="1 2">
    <name type="scientific">Clunio marinus</name>
    <dbReference type="NCBI Taxonomy" id="568069"/>
    <lineage>
        <taxon>Eukaryota</taxon>
        <taxon>Metazoa</taxon>
        <taxon>Ecdysozoa</taxon>
        <taxon>Arthropoda</taxon>
        <taxon>Hexapoda</taxon>
        <taxon>Insecta</taxon>
        <taxon>Pterygota</taxon>
        <taxon>Neoptera</taxon>
        <taxon>Endopterygota</taxon>
        <taxon>Diptera</taxon>
        <taxon>Nematocera</taxon>
        <taxon>Chironomoidea</taxon>
        <taxon>Chironomidae</taxon>
        <taxon>Clunio</taxon>
    </lineage>
</organism>
<accession>A0A1J1J8H9</accession>
<name>A0A1J1J8H9_9DIPT</name>
<reference evidence="1 2" key="1">
    <citation type="submission" date="2015-04" db="EMBL/GenBank/DDBJ databases">
        <authorList>
            <person name="Syromyatnikov M.Y."/>
            <person name="Popov V.N."/>
        </authorList>
    </citation>
    <scope>NUCLEOTIDE SEQUENCE [LARGE SCALE GENOMIC DNA]</scope>
</reference>
<dbReference type="AlphaFoldDB" id="A0A1J1J8H9"/>